<keyword evidence="3" id="KW-1185">Reference proteome</keyword>
<gene>
    <name evidence="2" type="ORF">BDP55DRAFT_768881</name>
</gene>
<dbReference type="GeneID" id="85465565"/>
<accession>A0AAJ0AJ65</accession>
<reference evidence="2" key="1">
    <citation type="submission" date="2021-06" db="EMBL/GenBank/DDBJ databases">
        <title>Comparative genomics, transcriptomics and evolutionary studies reveal genomic signatures of adaptation to plant cell wall in hemibiotrophic fungi.</title>
        <authorList>
            <consortium name="DOE Joint Genome Institute"/>
            <person name="Baroncelli R."/>
            <person name="Diaz J.F."/>
            <person name="Benocci T."/>
            <person name="Peng M."/>
            <person name="Battaglia E."/>
            <person name="Haridas S."/>
            <person name="Andreopoulos W."/>
            <person name="Labutti K."/>
            <person name="Pangilinan J."/>
            <person name="Floch G.L."/>
            <person name="Makela M.R."/>
            <person name="Henrissat B."/>
            <person name="Grigoriev I.V."/>
            <person name="Crouch J.A."/>
            <person name="De Vries R.P."/>
            <person name="Sukno S.A."/>
            <person name="Thon M.R."/>
        </authorList>
    </citation>
    <scope>NUCLEOTIDE SEQUENCE</scope>
    <source>
        <strain evidence="2">CBS 193.32</strain>
    </source>
</reference>
<sequence>MARRSIDYIPHHYRSLGQRCEPKSVSFYHILNKAELWFGSYSSEKQRELSLEEIARHYSSYPMERSTLRSPPAPSSRSPQTTSMLQCSSEAPVSTAASRLREEKSILGEALIVEKVSKSPHPYII</sequence>
<feature type="region of interest" description="Disordered" evidence="1">
    <location>
        <begin position="62"/>
        <end position="96"/>
    </location>
</feature>
<name>A0AAJ0AJ65_9PEZI</name>
<dbReference type="Proteomes" id="UP001224890">
    <property type="component" value="Unassembled WGS sequence"/>
</dbReference>
<dbReference type="AlphaFoldDB" id="A0AAJ0AJ65"/>
<dbReference type="RefSeq" id="XP_060428879.1">
    <property type="nucleotide sequence ID" value="XM_060581039.1"/>
</dbReference>
<dbReference type="EMBL" id="JAHMHR010000023">
    <property type="protein sequence ID" value="KAK1674876.1"/>
    <property type="molecule type" value="Genomic_DNA"/>
</dbReference>
<comment type="caution">
    <text evidence="2">The sequence shown here is derived from an EMBL/GenBank/DDBJ whole genome shotgun (WGS) entry which is preliminary data.</text>
</comment>
<protein>
    <submittedName>
        <fullName evidence="2">Uncharacterized protein</fullName>
    </submittedName>
</protein>
<evidence type="ECO:0000313" key="3">
    <source>
        <dbReference type="Proteomes" id="UP001224890"/>
    </source>
</evidence>
<proteinExistence type="predicted"/>
<organism evidence="2 3">
    <name type="scientific">Colletotrichum godetiae</name>
    <dbReference type="NCBI Taxonomy" id="1209918"/>
    <lineage>
        <taxon>Eukaryota</taxon>
        <taxon>Fungi</taxon>
        <taxon>Dikarya</taxon>
        <taxon>Ascomycota</taxon>
        <taxon>Pezizomycotina</taxon>
        <taxon>Sordariomycetes</taxon>
        <taxon>Hypocreomycetidae</taxon>
        <taxon>Glomerellales</taxon>
        <taxon>Glomerellaceae</taxon>
        <taxon>Colletotrichum</taxon>
        <taxon>Colletotrichum acutatum species complex</taxon>
    </lineage>
</organism>
<feature type="compositionally biased region" description="Polar residues" evidence="1">
    <location>
        <begin position="84"/>
        <end position="96"/>
    </location>
</feature>
<evidence type="ECO:0000313" key="2">
    <source>
        <dbReference type="EMBL" id="KAK1674876.1"/>
    </source>
</evidence>
<evidence type="ECO:0000256" key="1">
    <source>
        <dbReference type="SAM" id="MobiDB-lite"/>
    </source>
</evidence>